<comment type="caution">
    <text evidence="2">The sequence shown here is derived from an EMBL/GenBank/DDBJ whole genome shotgun (WGS) entry which is preliminary data.</text>
</comment>
<organism evidence="2 3">
    <name type="scientific">Lentibacillus halophilus</name>
    <dbReference type="NCBI Taxonomy" id="295065"/>
    <lineage>
        <taxon>Bacteria</taxon>
        <taxon>Bacillati</taxon>
        <taxon>Bacillota</taxon>
        <taxon>Bacilli</taxon>
        <taxon>Bacillales</taxon>
        <taxon>Bacillaceae</taxon>
        <taxon>Lentibacillus</taxon>
    </lineage>
</organism>
<dbReference type="EMBL" id="BAAADM010000055">
    <property type="protein sequence ID" value="GAA0446649.1"/>
    <property type="molecule type" value="Genomic_DNA"/>
</dbReference>
<dbReference type="InterPro" id="IPR029057">
    <property type="entry name" value="PRTase-like"/>
</dbReference>
<evidence type="ECO:0000313" key="2">
    <source>
        <dbReference type="EMBL" id="GAA0446649.1"/>
    </source>
</evidence>
<accession>A0ABN0ZGH2</accession>
<dbReference type="PANTHER" id="PTHR47505:SF1">
    <property type="entry name" value="DNA UTILIZATION PROTEIN YHGH"/>
    <property type="match status" value="1"/>
</dbReference>
<dbReference type="InterPro" id="IPR000836">
    <property type="entry name" value="PRTase_dom"/>
</dbReference>
<comment type="similarity">
    <text evidence="1">Belongs to the ComF/GntX family.</text>
</comment>
<dbReference type="InterPro" id="IPR051910">
    <property type="entry name" value="ComF/GntX_DNA_util-trans"/>
</dbReference>
<keyword evidence="3" id="KW-1185">Reference proteome</keyword>
<name>A0ABN0ZGH2_9BACI</name>
<sequence>MNCLWCDEHIVPSITWKTVLTLTEPMSLCASCEHTLVALTGERCVKCSRMSEETVCKDCRRWENDWQNGADPLAWNVSVFQYNEAMREMIARWKYRGDYCLGDVFQHPYQQAFRKHFSFLSRNAVIVPIPLSDDRLKDRGFNQAARLADSLPRKTRSVLMRTHGEKQSKKTKWERISGRNPFKVTESITNPVVLTDDIYTTGTTLRHAAFVLKQNGSPSVYAMTLIRG</sequence>
<dbReference type="Gene3D" id="3.40.50.2020">
    <property type="match status" value="1"/>
</dbReference>
<evidence type="ECO:0000313" key="3">
    <source>
        <dbReference type="Proteomes" id="UP001501459"/>
    </source>
</evidence>
<dbReference type="CDD" id="cd06223">
    <property type="entry name" value="PRTases_typeI"/>
    <property type="match status" value="1"/>
</dbReference>
<dbReference type="PANTHER" id="PTHR47505">
    <property type="entry name" value="DNA UTILIZATION PROTEIN YHGH"/>
    <property type="match status" value="1"/>
</dbReference>
<protein>
    <submittedName>
        <fullName evidence="2">ComF operon protein ComFC</fullName>
    </submittedName>
</protein>
<dbReference type="RefSeq" id="WP_343753848.1">
    <property type="nucleotide sequence ID" value="NZ_BAAADM010000055.1"/>
</dbReference>
<evidence type="ECO:0000256" key="1">
    <source>
        <dbReference type="ARBA" id="ARBA00008007"/>
    </source>
</evidence>
<reference evidence="2 3" key="1">
    <citation type="journal article" date="2019" name="Int. J. Syst. Evol. Microbiol.">
        <title>The Global Catalogue of Microorganisms (GCM) 10K type strain sequencing project: providing services to taxonomists for standard genome sequencing and annotation.</title>
        <authorList>
            <consortium name="The Broad Institute Genomics Platform"/>
            <consortium name="The Broad Institute Genome Sequencing Center for Infectious Disease"/>
            <person name="Wu L."/>
            <person name="Ma J."/>
        </authorList>
    </citation>
    <scope>NUCLEOTIDE SEQUENCE [LARGE SCALE GENOMIC DNA]</scope>
    <source>
        <strain evidence="2 3">JCM 12149</strain>
    </source>
</reference>
<proteinExistence type="inferred from homology"/>
<dbReference type="SUPFAM" id="SSF53271">
    <property type="entry name" value="PRTase-like"/>
    <property type="match status" value="1"/>
</dbReference>
<dbReference type="Proteomes" id="UP001501459">
    <property type="component" value="Unassembled WGS sequence"/>
</dbReference>
<gene>
    <name evidence="2" type="primary">comFC</name>
    <name evidence="2" type="ORF">GCM10008983_25660</name>
</gene>